<feature type="non-terminal residue" evidence="2">
    <location>
        <position position="1"/>
    </location>
</feature>
<protein>
    <recommendedName>
        <fullName evidence="4">C2H2-type domain-containing protein</fullName>
    </recommendedName>
</protein>
<feature type="region of interest" description="Disordered" evidence="1">
    <location>
        <begin position="1"/>
        <end position="47"/>
    </location>
</feature>
<proteinExistence type="predicted"/>
<gene>
    <name evidence="2" type="ORF">PFISCL1PPCAC_26607</name>
</gene>
<evidence type="ECO:0000256" key="1">
    <source>
        <dbReference type="SAM" id="MobiDB-lite"/>
    </source>
</evidence>
<dbReference type="EMBL" id="BTSY01000007">
    <property type="protein sequence ID" value="GMT35310.1"/>
    <property type="molecule type" value="Genomic_DNA"/>
</dbReference>
<feature type="region of interest" description="Disordered" evidence="1">
    <location>
        <begin position="190"/>
        <end position="226"/>
    </location>
</feature>
<feature type="compositionally biased region" description="Polar residues" evidence="1">
    <location>
        <begin position="1"/>
        <end position="12"/>
    </location>
</feature>
<organism evidence="2 3">
    <name type="scientific">Pristionchus fissidentatus</name>
    <dbReference type="NCBI Taxonomy" id="1538716"/>
    <lineage>
        <taxon>Eukaryota</taxon>
        <taxon>Metazoa</taxon>
        <taxon>Ecdysozoa</taxon>
        <taxon>Nematoda</taxon>
        <taxon>Chromadorea</taxon>
        <taxon>Rhabditida</taxon>
        <taxon>Rhabditina</taxon>
        <taxon>Diplogasteromorpha</taxon>
        <taxon>Diplogasteroidea</taxon>
        <taxon>Neodiplogasteridae</taxon>
        <taxon>Pristionchus</taxon>
    </lineage>
</organism>
<dbReference type="AlphaFoldDB" id="A0AAV5WXE4"/>
<reference evidence="2" key="1">
    <citation type="submission" date="2023-10" db="EMBL/GenBank/DDBJ databases">
        <title>Genome assembly of Pristionchus species.</title>
        <authorList>
            <person name="Yoshida K."/>
            <person name="Sommer R.J."/>
        </authorList>
    </citation>
    <scope>NUCLEOTIDE SEQUENCE</scope>
    <source>
        <strain evidence="2">RS5133</strain>
    </source>
</reference>
<feature type="compositionally biased region" description="Basic and acidic residues" evidence="1">
    <location>
        <begin position="198"/>
        <end position="214"/>
    </location>
</feature>
<sequence length="251" mass="27879">EGIPLQSMSNLQPPTPPPANNGRPMFNADYNRPKSPRTMAPRTPRAMPMVNTQGGSLTVGAMCALRVFSTHVNCPFCRERQQDYEHLHNHVQLAHGILVKQLVYGCTGCGVRYDKPELLQNHLLNQYKLSRRLCSNTAQVLIKCPQGAVPLKEYTQKFDTAAANRVAAAAAAARSAARAAEEEDVKDFDLLPEEEPLGEVKQEQYEEPVVKEEPQTAGYPGDSNGFSEYYGEFKTEEFDDFNDPGPSTSQY</sequence>
<evidence type="ECO:0000313" key="2">
    <source>
        <dbReference type="EMBL" id="GMT35310.1"/>
    </source>
</evidence>
<comment type="caution">
    <text evidence="2">The sequence shown here is derived from an EMBL/GenBank/DDBJ whole genome shotgun (WGS) entry which is preliminary data.</text>
</comment>
<evidence type="ECO:0000313" key="3">
    <source>
        <dbReference type="Proteomes" id="UP001432322"/>
    </source>
</evidence>
<name>A0AAV5WXE4_9BILA</name>
<evidence type="ECO:0008006" key="4">
    <source>
        <dbReference type="Google" id="ProtNLM"/>
    </source>
</evidence>
<dbReference type="Proteomes" id="UP001432322">
    <property type="component" value="Unassembled WGS sequence"/>
</dbReference>
<accession>A0AAV5WXE4</accession>
<keyword evidence="3" id="KW-1185">Reference proteome</keyword>